<feature type="transmembrane region" description="Helical" evidence="1">
    <location>
        <begin position="490"/>
        <end position="509"/>
    </location>
</feature>
<protein>
    <submittedName>
        <fullName evidence="3">Envelope protein</fullName>
    </submittedName>
</protein>
<keyword evidence="3" id="KW-0261">Viral envelope protein</keyword>
<sequence length="563" mass="63552">MGSLSNYALLQLTLTAFLTILVQPQHLLAPVFRTLSILTNQSNCWLCEHLDNAEQPELVFVPASASTWWTYSGQWVYERVWYPQAEVQNHSTSSYGKVTRHWEASMEAQGLSFAQVRLLEGNLSLCIENKNGTGPFLGNIPKRYCNQILWFDSTDGTFMPSTDVTNESRNDYDDTSVCLGTRQCSWLAGCTNQTWNSSAVPLIGLPNTQDYKWVDRNSGLTWSGNDTCLYSCQNQTKGLLYQLFRNLFCSYGLTEAHGKWRCADVNITNDKGYDGHQTPTWWLTGSNLTLSVNNSGLFFLCGNGVYKGFPPKWSGRCGLGYLVPSLTRYLTLNASQITNLRSFIHKVTPHRCTQRDTDNPPLYCNPKHNSTIRALFPSLGTYDLEKAILNISKAMEQEFSATKQTLEAHQSKVSSLASASRKDHVLDIPTTQRQTACRTVGKQCCLYINHSEEIMSNIQRLREASENLKNVPLLDWEGIFAKVGDWFRSWGYVLLIVLFCLFIFVLIYVRVFGKSRRSLNSQPLNPALSPQQSAQQLVSETSCQVSNRAMKGLTTHQYDTSLL</sequence>
<feature type="chain" id="PRO_5012013510" evidence="2">
    <location>
        <begin position="25"/>
        <end position="563"/>
    </location>
</feature>
<evidence type="ECO:0000313" key="3">
    <source>
        <dbReference type="EMBL" id="ASO76586.1"/>
    </source>
</evidence>
<keyword evidence="2" id="KW-0732">Signal</keyword>
<dbReference type="PANTHER" id="PTHR10424:SF78">
    <property type="entry name" value="ENDOGENOUS RETROVIRAL ENVELOPE PROTEIN HEMO"/>
    <property type="match status" value="1"/>
</dbReference>
<reference evidence="3" key="1">
    <citation type="journal article" date="2017" name="Proc. Natl. Acad. Sci. U.S.A.">
        <title>HEMO, an ancestral endogenous retroviral envelope protein shed in the blood of pregnant women and expressed in pluripotent stem cells and tumors.</title>
        <authorList>
            <person name="Heidmann O."/>
            <person name="Beguin A."/>
            <person name="Paternina J."/>
            <person name="Berthier R."/>
            <person name="Deloger M."/>
            <person name="Bawa O."/>
            <person name="Heidmann T."/>
        </authorList>
    </citation>
    <scope>NUCLEOTIDE SEQUENCE</scope>
</reference>
<dbReference type="Gene3D" id="1.10.287.210">
    <property type="match status" value="1"/>
</dbReference>
<evidence type="ECO:0000256" key="2">
    <source>
        <dbReference type="SAM" id="SignalP"/>
    </source>
</evidence>
<evidence type="ECO:0000256" key="1">
    <source>
        <dbReference type="SAM" id="Phobius"/>
    </source>
</evidence>
<keyword evidence="1" id="KW-0472">Membrane</keyword>
<dbReference type="SUPFAM" id="SSF58069">
    <property type="entry name" value="Virus ectodomain"/>
    <property type="match status" value="1"/>
</dbReference>
<name>A0A222AJN7_9PRIM</name>
<accession>A0A222AJN7</accession>
<feature type="signal peptide" evidence="2">
    <location>
        <begin position="1"/>
        <end position="24"/>
    </location>
</feature>
<dbReference type="EMBL" id="MF320351">
    <property type="protein sequence ID" value="ASO76586.1"/>
    <property type="molecule type" value="Genomic_DNA"/>
</dbReference>
<keyword evidence="3" id="KW-0946">Virion</keyword>
<keyword evidence="1" id="KW-1133">Transmembrane helix</keyword>
<dbReference type="Pfam" id="PF00429">
    <property type="entry name" value="TLV_coat"/>
    <property type="match status" value="1"/>
</dbReference>
<organism evidence="3">
    <name type="scientific">Hylobates sp. OH-2017</name>
    <dbReference type="NCBI Taxonomy" id="2023128"/>
    <lineage>
        <taxon>Eukaryota</taxon>
        <taxon>Metazoa</taxon>
        <taxon>Chordata</taxon>
        <taxon>Craniata</taxon>
        <taxon>Vertebrata</taxon>
        <taxon>Euteleostomi</taxon>
        <taxon>Mammalia</taxon>
        <taxon>Eutheria</taxon>
        <taxon>Euarchontoglires</taxon>
        <taxon>Primates</taxon>
        <taxon>Haplorrhini</taxon>
        <taxon>Catarrhini</taxon>
        <taxon>Hylobatidae</taxon>
        <taxon>Hylobates</taxon>
    </lineage>
</organism>
<dbReference type="AlphaFoldDB" id="A0A222AJN7"/>
<keyword evidence="1" id="KW-0812">Transmembrane</keyword>
<dbReference type="InterPro" id="IPR018154">
    <property type="entry name" value="TLV/ENV_coat_polyprotein"/>
</dbReference>
<dbReference type="PANTHER" id="PTHR10424">
    <property type="entry name" value="VIRAL ENVELOPE PROTEIN"/>
    <property type="match status" value="1"/>
</dbReference>
<proteinExistence type="predicted"/>